<dbReference type="EMBL" id="JAOCKX010000001">
    <property type="protein sequence ID" value="MDH2129533.1"/>
    <property type="molecule type" value="Genomic_DNA"/>
</dbReference>
<dbReference type="InterPro" id="IPR053536">
    <property type="entry name" value="Lasso_peptide_isopeptidase"/>
</dbReference>
<sequence>MGATALIPSTLWAQAHRCSLRIDPTDTNSRRSISTDDLLRLRDFGSLSTSISSEPFQVGPNGSLLALHLRRADATTDSYCTAIILVPLRGRQKPTIIDDGGEILPFSGYRFGVAQPPLGIPKDAILRWSPTGNALAYTKIFADHSEIWRYDLTRRSLQKLLTSPVDIDALAWSEDGSAILYSSRPGTVDARESITNEGRSGYRYDGRFVPYASDQPFVSSDIPLRNFAIDPNSGEPVALPTRSENLLPPSFGWPNAVTAFAKAAGNANTAYAYTSGKLYRENPQLKANVAGRTIECRQTSCSNAQGLWWSSDGSTLWYERRTGVADSVTEFYAWKPGRSAPKLLLSTQDAIFGCKRVRIELVCALESSTSPRSIVAIALNDGTRRSVFEPNPEFASLTLGTVKRLEWANSFGISTFGDLVLPPDRKNNQRLPLVIVQYDSRGFLRGGTADEYPIQALAARGFAVLSFNRPPRFGSTLPVTNEQEYMRANNDGWVDRKSNVSSFEKIIQRLTAEGIIDPQRVAITGQSDGASTATYALANSNLFSAAILSTCCQADTMLAFGGEGLADFYVQGGYPASRYSNRNFWHEGALESATKARPVPLLIQASSVEFRLGLTTYSELRHRGWPVEMFIYPDEGHVKIHPVHRDAIYRRNVEWLTEKLAQ</sequence>
<dbReference type="SUPFAM" id="SSF82171">
    <property type="entry name" value="DPP6 N-terminal domain-like"/>
    <property type="match status" value="1"/>
</dbReference>
<accession>A0AA42WPV5</accession>
<dbReference type="InterPro" id="IPR011042">
    <property type="entry name" value="6-blade_b-propeller_TolB-like"/>
</dbReference>
<dbReference type="GO" id="GO:0008236">
    <property type="term" value="F:serine-type peptidase activity"/>
    <property type="evidence" value="ECO:0007669"/>
    <property type="project" value="InterPro"/>
</dbReference>
<dbReference type="Pfam" id="PF00326">
    <property type="entry name" value="Peptidase_S9"/>
    <property type="match status" value="1"/>
</dbReference>
<organism evidence="2 3">
    <name type="scientific">Sphingobium yanoikuyae</name>
    <name type="common">Sphingomonas yanoikuyae</name>
    <dbReference type="NCBI Taxonomy" id="13690"/>
    <lineage>
        <taxon>Bacteria</taxon>
        <taxon>Pseudomonadati</taxon>
        <taxon>Pseudomonadota</taxon>
        <taxon>Alphaproteobacteria</taxon>
        <taxon>Sphingomonadales</taxon>
        <taxon>Sphingomonadaceae</taxon>
        <taxon>Sphingobium</taxon>
    </lineage>
</organism>
<name>A0AA42WPV5_SPHYA</name>
<evidence type="ECO:0000313" key="2">
    <source>
        <dbReference type="EMBL" id="MDH2129533.1"/>
    </source>
</evidence>
<dbReference type="AlphaFoldDB" id="A0AA42WPV5"/>
<evidence type="ECO:0000259" key="1">
    <source>
        <dbReference type="Pfam" id="PF00326"/>
    </source>
</evidence>
<reference evidence="2" key="1">
    <citation type="submission" date="2022-09" db="EMBL/GenBank/DDBJ databases">
        <title>Intensive care unit water sources are persistently colonized with multi-drug resistant bacteria and are the site of extensive horizontal gene transfer of antibiotic resistance genes.</title>
        <authorList>
            <person name="Diorio-Toth L."/>
        </authorList>
    </citation>
    <scope>NUCLEOTIDE SEQUENCE</scope>
    <source>
        <strain evidence="2">GD03659</strain>
    </source>
</reference>
<proteinExistence type="predicted"/>
<dbReference type="Gene3D" id="2.120.10.30">
    <property type="entry name" value="TolB, C-terminal domain"/>
    <property type="match status" value="1"/>
</dbReference>
<protein>
    <submittedName>
        <fullName evidence="2">Atxe2 family lasso peptide isopeptidase</fullName>
    </submittedName>
</protein>
<dbReference type="Proteomes" id="UP001162318">
    <property type="component" value="Unassembled WGS sequence"/>
</dbReference>
<dbReference type="InterPro" id="IPR029058">
    <property type="entry name" value="AB_hydrolase_fold"/>
</dbReference>
<comment type="caution">
    <text evidence="2">The sequence shown here is derived from an EMBL/GenBank/DDBJ whole genome shotgun (WGS) entry which is preliminary data.</text>
</comment>
<gene>
    <name evidence="2" type="ORF">N5J77_00235</name>
</gene>
<dbReference type="NCBIfam" id="NF033523">
    <property type="entry name" value="lasso_peptidase"/>
    <property type="match status" value="1"/>
</dbReference>
<dbReference type="GO" id="GO:0006508">
    <property type="term" value="P:proteolysis"/>
    <property type="evidence" value="ECO:0007669"/>
    <property type="project" value="InterPro"/>
</dbReference>
<dbReference type="Gene3D" id="3.40.50.1820">
    <property type="entry name" value="alpha/beta hydrolase"/>
    <property type="match status" value="1"/>
</dbReference>
<feature type="domain" description="Peptidase S9 prolyl oligopeptidase catalytic" evidence="1">
    <location>
        <begin position="483"/>
        <end position="661"/>
    </location>
</feature>
<dbReference type="SUPFAM" id="SSF53474">
    <property type="entry name" value="alpha/beta-Hydrolases"/>
    <property type="match status" value="1"/>
</dbReference>
<evidence type="ECO:0000313" key="3">
    <source>
        <dbReference type="Proteomes" id="UP001162318"/>
    </source>
</evidence>
<dbReference type="InterPro" id="IPR001375">
    <property type="entry name" value="Peptidase_S9_cat"/>
</dbReference>